<evidence type="ECO:0000313" key="1">
    <source>
        <dbReference type="EMBL" id="TSH97935.1"/>
    </source>
</evidence>
<dbReference type="PANTHER" id="PTHR39206">
    <property type="entry name" value="SLL8004 PROTEIN"/>
    <property type="match status" value="1"/>
</dbReference>
<reference evidence="1 2" key="1">
    <citation type="submission" date="2019-07" db="EMBL/GenBank/DDBJ databases">
        <title>Qingshengfaniella alkalisoli gen. nov., sp. nov., isolated from saline soil.</title>
        <authorList>
            <person name="Xu L."/>
            <person name="Huang X.-X."/>
            <person name="Sun J.-Q."/>
        </authorList>
    </citation>
    <scope>NUCLEOTIDE SEQUENCE [LARGE SCALE GENOMIC DNA]</scope>
    <source>
        <strain evidence="1 2">DSM 27279</strain>
    </source>
</reference>
<dbReference type="AlphaFoldDB" id="A0A556AZQ3"/>
<sequence>MPRPALYVLAGVNGAGKSSIGGHLLTRKGLAWYNPDTYARELIALTGCTQGEANAAAWQEGMRRLDAALAAGETYAFETTLGGNTVARKIAAASRTHDVMVWFCGLDTPERHIARVRARVQAGGHDIPADKIRERYDAARLNLIALMPRLARLHVYDNSQDAAPGAGVADPRLLLDMAQGRPRWPTAVDDLARTPEWAKPLVEAAMAGGGQAAPAPVPTS</sequence>
<organism evidence="1 2">
    <name type="scientific">Verticiella sediminum</name>
    <dbReference type="NCBI Taxonomy" id="1247510"/>
    <lineage>
        <taxon>Bacteria</taxon>
        <taxon>Pseudomonadati</taxon>
        <taxon>Pseudomonadota</taxon>
        <taxon>Betaproteobacteria</taxon>
        <taxon>Burkholderiales</taxon>
        <taxon>Alcaligenaceae</taxon>
        <taxon>Verticiella</taxon>
    </lineage>
</organism>
<proteinExistence type="predicted"/>
<evidence type="ECO:0008006" key="3">
    <source>
        <dbReference type="Google" id="ProtNLM"/>
    </source>
</evidence>
<keyword evidence="2" id="KW-1185">Reference proteome</keyword>
<protein>
    <recommendedName>
        <fullName evidence="3">UDP-N-acetylglucosamine kinase</fullName>
    </recommendedName>
</protein>
<dbReference type="OrthoDB" id="9791543at2"/>
<dbReference type="InterPro" id="IPR027417">
    <property type="entry name" value="P-loop_NTPase"/>
</dbReference>
<dbReference type="EMBL" id="VLTJ01000007">
    <property type="protein sequence ID" value="TSH97935.1"/>
    <property type="molecule type" value="Genomic_DNA"/>
</dbReference>
<gene>
    <name evidence="1" type="ORF">FOZ76_03855</name>
</gene>
<evidence type="ECO:0000313" key="2">
    <source>
        <dbReference type="Proteomes" id="UP000318405"/>
    </source>
</evidence>
<accession>A0A556AZQ3</accession>
<dbReference type="PANTHER" id="PTHR39206:SF1">
    <property type="entry name" value="SLL8004 PROTEIN"/>
    <property type="match status" value="1"/>
</dbReference>
<dbReference type="Gene3D" id="3.40.50.300">
    <property type="entry name" value="P-loop containing nucleotide triphosphate hydrolases"/>
    <property type="match status" value="1"/>
</dbReference>
<dbReference type="RefSeq" id="WP_143946817.1">
    <property type="nucleotide sequence ID" value="NZ_BAABMB010000004.1"/>
</dbReference>
<dbReference type="SUPFAM" id="SSF52540">
    <property type="entry name" value="P-loop containing nucleoside triphosphate hydrolases"/>
    <property type="match status" value="1"/>
</dbReference>
<comment type="caution">
    <text evidence="1">The sequence shown here is derived from an EMBL/GenBank/DDBJ whole genome shotgun (WGS) entry which is preliminary data.</text>
</comment>
<dbReference type="Proteomes" id="UP000318405">
    <property type="component" value="Unassembled WGS sequence"/>
</dbReference>
<name>A0A556AZQ3_9BURK</name>